<dbReference type="EMBL" id="KI271590">
    <property type="protein sequence ID" value="ERL64954.1"/>
    <property type="molecule type" value="Genomic_DNA"/>
</dbReference>
<protein>
    <recommendedName>
        <fullName evidence="4">MucBP domain-containing protein</fullName>
    </recommendedName>
</protein>
<feature type="signal peptide" evidence="1">
    <location>
        <begin position="1"/>
        <end position="28"/>
    </location>
</feature>
<dbReference type="HOGENOM" id="CLU_2246615_0_0_9"/>
<keyword evidence="1" id="KW-0732">Signal</keyword>
<dbReference type="Proteomes" id="UP000030647">
    <property type="component" value="Unassembled WGS sequence"/>
</dbReference>
<name>U4TL84_9LACO</name>
<organism evidence="2 3">
    <name type="scientific">Schleiferilactobacillus shenzhenensis LY-73</name>
    <dbReference type="NCBI Taxonomy" id="1231336"/>
    <lineage>
        <taxon>Bacteria</taxon>
        <taxon>Bacillati</taxon>
        <taxon>Bacillota</taxon>
        <taxon>Bacilli</taxon>
        <taxon>Lactobacillales</taxon>
        <taxon>Lactobacillaceae</taxon>
        <taxon>Schleiferilactobacillus</taxon>
    </lineage>
</organism>
<dbReference type="RefSeq" id="WP_022529701.1">
    <property type="nucleotide sequence ID" value="NZ_KI271590.1"/>
</dbReference>
<evidence type="ECO:0000256" key="1">
    <source>
        <dbReference type="SAM" id="SignalP"/>
    </source>
</evidence>
<gene>
    <name evidence="2" type="ORF">L248_3116</name>
</gene>
<dbReference type="STRING" id="1231336.L248_3116"/>
<evidence type="ECO:0008006" key="4">
    <source>
        <dbReference type="Google" id="ProtNLM"/>
    </source>
</evidence>
<proteinExistence type="predicted"/>
<dbReference type="AlphaFoldDB" id="U4TL84"/>
<accession>U4TL84</accession>
<feature type="chain" id="PRO_5004655562" description="MucBP domain-containing protein" evidence="1">
    <location>
        <begin position="29"/>
        <end position="104"/>
    </location>
</feature>
<evidence type="ECO:0000313" key="3">
    <source>
        <dbReference type="Proteomes" id="UP000030647"/>
    </source>
</evidence>
<keyword evidence="3" id="KW-1185">Reference proteome</keyword>
<evidence type="ECO:0000313" key="2">
    <source>
        <dbReference type="EMBL" id="ERL64954.1"/>
    </source>
</evidence>
<reference evidence="3" key="1">
    <citation type="journal article" date="2013" name="Genome Announc.">
        <title>Whole-Genome Sequencing of Lactobacillus shenzhenensis Strain LY-73T.</title>
        <authorList>
            <person name="Lin Z."/>
            <person name="Liu Z."/>
            <person name="Yang R."/>
            <person name="Zou Y."/>
            <person name="Wan D."/>
            <person name="Chen J."/>
            <person name="Guo M."/>
            <person name="Zhao J."/>
            <person name="Fang C."/>
            <person name="Yang R."/>
            <person name="Liu F."/>
        </authorList>
    </citation>
    <scope>NUCLEOTIDE SEQUENCE [LARGE SCALE GENOMIC DNA]</scope>
    <source>
        <strain evidence="3">LY-73</strain>
    </source>
</reference>
<sequence length="104" mass="11545">MFKKIAFSIVTTILLLVISGTATTSVRAATNAQTATLKIDSPDSVLTTQTAIAHLLMWTDGSTNHYETVNYVPPIRLIKTFHPTGTKTYYEYGDANHTLYYVPF</sequence>